<dbReference type="EMBL" id="CP002200">
    <property type="protein sequence ID" value="ADN18033.1"/>
    <property type="molecule type" value="Genomic_DNA"/>
</dbReference>
<name>E0UM53_GLOV7</name>
<dbReference type="HOGENOM" id="CLU_017991_2_0_3"/>
<geneLocation type="plasmid" evidence="3 4">
    <name>Cy782202</name>
</geneLocation>
<dbReference type="InterPro" id="IPR001584">
    <property type="entry name" value="Integrase_cat-core"/>
</dbReference>
<protein>
    <submittedName>
        <fullName evidence="3">Transposase-like Mu</fullName>
    </submittedName>
</protein>
<dbReference type="Proteomes" id="UP000008206">
    <property type="component" value="Plasmid Cy782202"/>
</dbReference>
<dbReference type="PROSITE" id="PS50994">
    <property type="entry name" value="INTEGRASE"/>
    <property type="match status" value="1"/>
</dbReference>
<dbReference type="KEGG" id="cyj:Cyan7822_6229"/>
<proteinExistence type="predicted"/>
<dbReference type="SUPFAM" id="SSF50610">
    <property type="entry name" value="mu transposase, C-terminal domain"/>
    <property type="match status" value="1"/>
</dbReference>
<dbReference type="InterPro" id="IPR009057">
    <property type="entry name" value="Homeodomain-like_sf"/>
</dbReference>
<dbReference type="AlphaFoldDB" id="E0UM53"/>
<sequence>MEPKPKRQIIEFTPQEKERIEAVKSLLAAGDKTSYRQKQKEIAQKLGISLRSLQRMVKAWQEKGTSGLTRHQREDKGKHRITQEWEEYILKTYREGNRGSLHMSRAQVAVRVEARAVALGEENYPSRATVYRVLSRLVESQTKIIRSLGWKGEKLTLKSREGIEIEVEYSNQVWQCDHTKVDVFVVDRSGEILGRPWLTTVIDSYSRCIMGIYLGMETPSAAIVALALRHGILPKQYGSEYQLKSEWGTYGIPSYLYTDGGKEFASKHIEQIATELGIVCCRRRYPAEGGIVERPFGTFNREVFASLPGYTGRNRESRSSKAEAEACLTLDQLEKILVRYIVHRYNGGIDARVGEQTRLGRWEGGRTGEIALIGERELDRCLMKRIKRRVYKEGYVQLANLVYKGEHLQGYAGEWVILRYNPRDITTVWVYQLEGRAEVFISRAHARDWETESLSMAEARAIARRLREQAKVVTNQSLLEEVRDRDEYVESIRNFSLKRGKKSQRNPQKTARRKSEPENFEQVIPEIMPPELNKEDIEEEPIEVPDVRVYDYEELEREYGW</sequence>
<feature type="domain" description="Integrase catalytic" evidence="2">
    <location>
        <begin position="164"/>
        <end position="358"/>
    </location>
</feature>
<dbReference type="Pfam" id="PF13384">
    <property type="entry name" value="HTH_23"/>
    <property type="match status" value="1"/>
</dbReference>
<dbReference type="SUPFAM" id="SSF46689">
    <property type="entry name" value="Homeodomain-like"/>
    <property type="match status" value="1"/>
</dbReference>
<reference evidence="4" key="1">
    <citation type="journal article" date="2011" name="MBio">
        <title>Novel metabolic attributes of the genus Cyanothece, comprising a group of unicellular nitrogen-fixing Cyanobacteria.</title>
        <authorList>
            <person name="Bandyopadhyay A."/>
            <person name="Elvitigala T."/>
            <person name="Welsh E."/>
            <person name="Stockel J."/>
            <person name="Liberton M."/>
            <person name="Min H."/>
            <person name="Sherman L.A."/>
            <person name="Pakrasi H.B."/>
        </authorList>
    </citation>
    <scope>NUCLEOTIDE SEQUENCE [LARGE SCALE GENOMIC DNA]</scope>
    <source>
        <strain evidence="4">PCC 7822</strain>
        <plasmid evidence="4">Cy782202</plasmid>
    </source>
</reference>
<dbReference type="Gene3D" id="2.30.30.130">
    <property type="entry name" value="Transposase, Mu, C-terminal"/>
    <property type="match status" value="1"/>
</dbReference>
<dbReference type="Pfam" id="PF09299">
    <property type="entry name" value="Mu-transpos_C"/>
    <property type="match status" value="1"/>
</dbReference>
<gene>
    <name evidence="3" type="ordered locus">Cyan7822_6229</name>
</gene>
<evidence type="ECO:0000256" key="1">
    <source>
        <dbReference type="SAM" id="MobiDB-lite"/>
    </source>
</evidence>
<dbReference type="InterPro" id="IPR012337">
    <property type="entry name" value="RNaseH-like_sf"/>
</dbReference>
<keyword evidence="4" id="KW-1185">Reference proteome</keyword>
<dbReference type="PANTHER" id="PTHR35004:SF6">
    <property type="entry name" value="TRANSPOSASE"/>
    <property type="match status" value="1"/>
</dbReference>
<feature type="region of interest" description="Disordered" evidence="1">
    <location>
        <begin position="499"/>
        <end position="540"/>
    </location>
</feature>
<dbReference type="SUPFAM" id="SSF53098">
    <property type="entry name" value="Ribonuclease H-like"/>
    <property type="match status" value="1"/>
</dbReference>
<evidence type="ECO:0000313" key="3">
    <source>
        <dbReference type="EMBL" id="ADN18033.1"/>
    </source>
</evidence>
<evidence type="ECO:0000313" key="4">
    <source>
        <dbReference type="Proteomes" id="UP000008206"/>
    </source>
</evidence>
<organism evidence="3 4">
    <name type="scientific">Gloeothece verrucosa (strain PCC 7822)</name>
    <name type="common">Cyanothece sp. (strain PCC 7822)</name>
    <dbReference type="NCBI Taxonomy" id="497965"/>
    <lineage>
        <taxon>Bacteria</taxon>
        <taxon>Bacillati</taxon>
        <taxon>Cyanobacteriota</taxon>
        <taxon>Cyanophyceae</taxon>
        <taxon>Oscillatoriophycideae</taxon>
        <taxon>Chroococcales</taxon>
        <taxon>Aphanothecaceae</taxon>
        <taxon>Gloeothece</taxon>
        <taxon>Gloeothece verrucosa</taxon>
    </lineage>
</organism>
<accession>E0UM53</accession>
<dbReference type="GO" id="GO:0015074">
    <property type="term" value="P:DNA integration"/>
    <property type="evidence" value="ECO:0007669"/>
    <property type="project" value="InterPro"/>
</dbReference>
<dbReference type="RefSeq" id="WP_013334782.1">
    <property type="nucleotide sequence ID" value="NC_014534.1"/>
</dbReference>
<evidence type="ECO:0000259" key="2">
    <source>
        <dbReference type="PROSITE" id="PS50994"/>
    </source>
</evidence>
<dbReference type="InterPro" id="IPR009004">
    <property type="entry name" value="Transposase_Mu_C"/>
</dbReference>
<dbReference type="OrthoDB" id="501284at2"/>
<keyword evidence="3" id="KW-0614">Plasmid</keyword>
<dbReference type="InterPro" id="IPR036397">
    <property type="entry name" value="RNaseH_sf"/>
</dbReference>
<dbReference type="GO" id="GO:0003676">
    <property type="term" value="F:nucleic acid binding"/>
    <property type="evidence" value="ECO:0007669"/>
    <property type="project" value="InterPro"/>
</dbReference>
<dbReference type="InterPro" id="IPR015378">
    <property type="entry name" value="Transposase-like_Mu_C"/>
</dbReference>
<dbReference type="Gene3D" id="3.30.420.10">
    <property type="entry name" value="Ribonuclease H-like superfamily/Ribonuclease H"/>
    <property type="match status" value="1"/>
</dbReference>
<dbReference type="PANTHER" id="PTHR35004">
    <property type="entry name" value="TRANSPOSASE RV3428C-RELATED"/>
    <property type="match status" value="1"/>
</dbReference>